<evidence type="ECO:0000313" key="4">
    <source>
        <dbReference type="Proteomes" id="UP001139648"/>
    </source>
</evidence>
<proteinExistence type="predicted"/>
<evidence type="ECO:0000256" key="1">
    <source>
        <dbReference type="SAM" id="MobiDB-lite"/>
    </source>
</evidence>
<accession>A0A9X2KB66</accession>
<dbReference type="RefSeq" id="WP_253755360.1">
    <property type="nucleotide sequence ID" value="NZ_BAABKA010000006.1"/>
</dbReference>
<dbReference type="Proteomes" id="UP001139648">
    <property type="component" value="Unassembled WGS sequence"/>
</dbReference>
<dbReference type="Gene3D" id="3.30.750.24">
    <property type="entry name" value="STAS domain"/>
    <property type="match status" value="1"/>
</dbReference>
<dbReference type="AlphaFoldDB" id="A0A9X2KB66"/>
<dbReference type="EMBL" id="JAMZEB010000002">
    <property type="protein sequence ID" value="MCP2363626.1"/>
    <property type="molecule type" value="Genomic_DNA"/>
</dbReference>
<protein>
    <submittedName>
        <fullName evidence="3">Anti-anti-sigma factor</fullName>
    </submittedName>
</protein>
<comment type="caution">
    <text evidence="3">The sequence shown here is derived from an EMBL/GenBank/DDBJ whole genome shotgun (WGS) entry which is preliminary data.</text>
</comment>
<evidence type="ECO:0000259" key="2">
    <source>
        <dbReference type="PROSITE" id="PS50801"/>
    </source>
</evidence>
<evidence type="ECO:0000313" key="3">
    <source>
        <dbReference type="EMBL" id="MCP2363626.1"/>
    </source>
</evidence>
<feature type="domain" description="STAS" evidence="2">
    <location>
        <begin position="16"/>
        <end position="116"/>
    </location>
</feature>
<dbReference type="CDD" id="cd07043">
    <property type="entry name" value="STAS_anti-anti-sigma_factors"/>
    <property type="match status" value="1"/>
</dbReference>
<name>A0A9X2KB66_9ACTN</name>
<sequence length="260" mass="28606">MMQLSVRLVPVDDVTLVIALTGELDSTTKPVLAAFLDPLPQTSVKHVLVAAGDLWFCDLNGLDLLARTHRALQEQGGYLALAEVQPPLRRLVALMSERSPAALPLFDSMPAALAAAGVEAYQLPEPAVKRRHLPRMRAVPRAQPVAREQARSRREPAPAQARPLAPPVELDGSRLPKIIFESRTLRDQTRYQQQALHDRLSTAAEARTRLMTTRRRCDDSLLAMRLSLSEARSILTLTGTGRMSLGPGTAARMHEARPWG</sequence>
<dbReference type="Pfam" id="PF13466">
    <property type="entry name" value="STAS_2"/>
    <property type="match status" value="1"/>
</dbReference>
<reference evidence="3" key="1">
    <citation type="submission" date="2022-06" db="EMBL/GenBank/DDBJ databases">
        <title>Sequencing the genomes of 1000 actinobacteria strains.</title>
        <authorList>
            <person name="Klenk H.-P."/>
        </authorList>
    </citation>
    <scope>NUCLEOTIDE SEQUENCE</scope>
    <source>
        <strain evidence="3">DSM 46694</strain>
    </source>
</reference>
<dbReference type="PROSITE" id="PS50801">
    <property type="entry name" value="STAS"/>
    <property type="match status" value="1"/>
</dbReference>
<keyword evidence="4" id="KW-1185">Reference proteome</keyword>
<gene>
    <name evidence="3" type="ORF">HD597_010646</name>
</gene>
<organism evidence="3 4">
    <name type="scientific">Nonomuraea thailandensis</name>
    <dbReference type="NCBI Taxonomy" id="1188745"/>
    <lineage>
        <taxon>Bacteria</taxon>
        <taxon>Bacillati</taxon>
        <taxon>Actinomycetota</taxon>
        <taxon>Actinomycetes</taxon>
        <taxon>Streptosporangiales</taxon>
        <taxon>Streptosporangiaceae</taxon>
        <taxon>Nonomuraea</taxon>
    </lineage>
</organism>
<dbReference type="InterPro" id="IPR002645">
    <property type="entry name" value="STAS_dom"/>
</dbReference>
<dbReference type="InterPro" id="IPR058548">
    <property type="entry name" value="MlaB-like_STAS"/>
</dbReference>
<dbReference type="SUPFAM" id="SSF52091">
    <property type="entry name" value="SpoIIaa-like"/>
    <property type="match status" value="1"/>
</dbReference>
<feature type="region of interest" description="Disordered" evidence="1">
    <location>
        <begin position="138"/>
        <end position="168"/>
    </location>
</feature>
<dbReference type="InterPro" id="IPR036513">
    <property type="entry name" value="STAS_dom_sf"/>
</dbReference>